<dbReference type="Gene3D" id="1.25.40.390">
    <property type="match status" value="1"/>
</dbReference>
<evidence type="ECO:0000313" key="3">
    <source>
        <dbReference type="Proteomes" id="UP000291117"/>
    </source>
</evidence>
<dbReference type="OrthoDB" id="1097962at2"/>
<proteinExistence type="predicted"/>
<protein>
    <submittedName>
        <fullName evidence="2">RagB/SusD family nutrient uptake outer membrane protein</fullName>
    </submittedName>
</protein>
<dbReference type="InterPro" id="IPR033985">
    <property type="entry name" value="SusD-like_N"/>
</dbReference>
<evidence type="ECO:0000259" key="1">
    <source>
        <dbReference type="Pfam" id="PF14322"/>
    </source>
</evidence>
<gene>
    <name evidence="2" type="ORF">EZ444_07695</name>
</gene>
<dbReference type="AlphaFoldDB" id="A0A4R0NGE5"/>
<dbReference type="SUPFAM" id="SSF48452">
    <property type="entry name" value="TPR-like"/>
    <property type="match status" value="1"/>
</dbReference>
<dbReference type="Proteomes" id="UP000291117">
    <property type="component" value="Unassembled WGS sequence"/>
</dbReference>
<comment type="caution">
    <text evidence="2">The sequence shown here is derived from an EMBL/GenBank/DDBJ whole genome shotgun (WGS) entry which is preliminary data.</text>
</comment>
<organism evidence="2 3">
    <name type="scientific">Pedobacter hiemivivus</name>
    <dbReference type="NCBI Taxonomy" id="2530454"/>
    <lineage>
        <taxon>Bacteria</taxon>
        <taxon>Pseudomonadati</taxon>
        <taxon>Bacteroidota</taxon>
        <taxon>Sphingobacteriia</taxon>
        <taxon>Sphingobacteriales</taxon>
        <taxon>Sphingobacteriaceae</taxon>
        <taxon>Pedobacter</taxon>
    </lineage>
</organism>
<dbReference type="InterPro" id="IPR011990">
    <property type="entry name" value="TPR-like_helical_dom_sf"/>
</dbReference>
<feature type="domain" description="SusD-like N-terminal" evidence="1">
    <location>
        <begin position="25"/>
        <end position="211"/>
    </location>
</feature>
<reference evidence="2 3" key="1">
    <citation type="submission" date="2019-02" db="EMBL/GenBank/DDBJ databases">
        <title>Pedobacter sp. RP-3-8 sp. nov., isolated from Arctic soil.</title>
        <authorList>
            <person name="Dahal R.H."/>
        </authorList>
    </citation>
    <scope>NUCLEOTIDE SEQUENCE [LARGE SCALE GENOMIC DNA]</scope>
    <source>
        <strain evidence="2 3">RP-3-8</strain>
    </source>
</reference>
<sequence>MKNSFKNIFAITGLCILMTCMSCNKWLDVQPEDKFTEKQVFSSVNGISEALNSIYLDMAKTKLYGANLSSTTLDIFAQRYNVMSLHALENFQQYKYGEKNVKEEMDLIWTSAYINVVNANKFIGNLDTYKGVLDAKTDSLFRGEAYALRAMLQFDMLRMFGPIYSTADSTKTAVPYYTEAGTDVGDILPANKVIQKVIIDLKKSESLLAGDPIRTLGVIKANENNYLTYRNYRINYYAVKGLQARVYLYRGDKVSALASAKEVINNAAKFPWVTAGQILSDKVNPNRVFSTEILFGLLSLDLYSNYRDFFAPDLVDRTILAPSDSRLKATFENNENDYRYNPNWLFTGIGGKSYKTFFKYADVADIKKDYRLIVSLLRLSEVYYIAAESEQNVAYLNTVRNNRGLLDLPVTANLNTELQKEYQKEFFGEGQLWFYYKRRNVTAIPNPLAASGNITMNAAKYVVPLPLSELNPR</sequence>
<dbReference type="Pfam" id="PF14322">
    <property type="entry name" value="SusD-like_3"/>
    <property type="match status" value="1"/>
</dbReference>
<dbReference type="EMBL" id="SJSM01000003">
    <property type="protein sequence ID" value="TCC97784.1"/>
    <property type="molecule type" value="Genomic_DNA"/>
</dbReference>
<evidence type="ECO:0000313" key="2">
    <source>
        <dbReference type="EMBL" id="TCC97784.1"/>
    </source>
</evidence>
<accession>A0A4R0NGE5</accession>
<name>A0A4R0NGE5_9SPHI</name>
<keyword evidence="3" id="KW-1185">Reference proteome</keyword>